<evidence type="ECO:0000313" key="2">
    <source>
        <dbReference type="EMBL" id="CAB50088.1"/>
    </source>
</evidence>
<reference evidence="2" key="2">
    <citation type="journal article" date="2000" name="J. Mol. Biol.">
        <title>Archaeal homologs of eukaryotic methylation guide small nucleolar RNAs: lessons from the Pyrococcus genomes.</title>
        <authorList>
            <person name="Gaspin C."/>
            <person name="Cavaille J."/>
            <person name="Erauso G."/>
        </authorList>
    </citation>
    <scope>NUCLEOTIDE SEQUENCE</scope>
    <source>
        <strain evidence="2">Orsay</strain>
    </source>
</reference>
<evidence type="ECO:0000259" key="1">
    <source>
        <dbReference type="Pfam" id="PF10047"/>
    </source>
</evidence>
<name>Q9UZH1_PYRAB</name>
<keyword evidence="4" id="KW-1185">Reference proteome</keyword>
<gene>
    <name evidence="2" type="ordered locus">PAB7298</name>
</gene>
<dbReference type="PATRIC" id="fig|272844.11.peg.1249"/>
<dbReference type="Proteomes" id="UP000009139">
    <property type="component" value="Chromosome"/>
</dbReference>
<reference evidence="2" key="3">
    <citation type="journal article" date="2001" name="Genome Res.">
        <title>Genome evolution at the genus level: comparison of three complete genomes of hyperthermophilic archaea.</title>
        <authorList>
            <person name="Lecompte O."/>
            <person name="Ripp R."/>
            <person name="Puzos-Barbe V."/>
            <person name="Duprat S."/>
            <person name="Heilig R."/>
            <person name="Dietrich J."/>
            <person name="Thierry J.C."/>
            <person name="Poch O."/>
        </authorList>
    </citation>
    <scope>NUCLEOTIDE SEQUENCE</scope>
    <source>
        <strain evidence="2">Orsay</strain>
    </source>
</reference>
<accession>Q9UZH1</accession>
<feature type="domain" description="DUF2281" evidence="1">
    <location>
        <begin position="5"/>
        <end position="62"/>
    </location>
</feature>
<dbReference type="eggNOG" id="arCOG03885">
    <property type="taxonomic scope" value="Archaea"/>
</dbReference>
<evidence type="ECO:0000313" key="4">
    <source>
        <dbReference type="Proteomes" id="UP000000810"/>
    </source>
</evidence>
<dbReference type="Proteomes" id="UP000000810">
    <property type="component" value="Chromosome"/>
</dbReference>
<reference evidence="2" key="1">
    <citation type="submission" date="1999-07" db="EMBL/GenBank/DDBJ databases">
        <authorList>
            <person name="Genoscope"/>
        </authorList>
    </citation>
    <scope>NUCLEOTIDE SEQUENCE</scope>
    <source>
        <strain evidence="2">Orsay</strain>
    </source>
</reference>
<dbReference type="AlphaFoldDB" id="Q9UZH1"/>
<dbReference type="EMBL" id="HE613800">
    <property type="protein sequence ID" value="CCE70603.1"/>
    <property type="molecule type" value="Genomic_DNA"/>
</dbReference>
<protein>
    <recommendedName>
        <fullName evidence="1">DUF2281 domain-containing protein</fullName>
    </recommendedName>
</protein>
<reference evidence="2 4" key="4">
    <citation type="journal article" date="2003" name="Mol. Microbiol.">
        <title>An integrated analysis of the genome of the hyperthermophilic archaeon Pyrococcus abyssi.</title>
        <authorList>
            <person name="Cohen G."/>
            <person name="Barbe V."/>
            <person name="Flament D."/>
            <person name="Galperin M."/>
            <person name="Heilig R."/>
            <person name="Ripp R."/>
            <person name="Lecompte O."/>
            <person name="Prieur D."/>
            <person name="Poch O."/>
            <person name="Quellerou J."/>
            <person name="Thierry J.C."/>
            <person name="Van der Oost J."/>
            <person name="Weissenbach J."/>
            <person name="Zivanovic Y."/>
            <person name="Forterre P."/>
        </authorList>
    </citation>
    <scope>NUCLEOTIDE SEQUENCE [LARGE SCALE GENOMIC DNA]</scope>
    <source>
        <strain evidence="4">GE5 / Orsay</strain>
        <strain evidence="2">Orsay</strain>
    </source>
</reference>
<dbReference type="RefSeq" id="WP_010868295.1">
    <property type="nucleotide sequence ID" value="NC_000868.1"/>
</dbReference>
<dbReference type="PIR" id="C75098">
    <property type="entry name" value="C75098"/>
</dbReference>
<evidence type="ECO:0000313" key="3">
    <source>
        <dbReference type="EMBL" id="CCE70603.1"/>
    </source>
</evidence>
<evidence type="ECO:0000313" key="5">
    <source>
        <dbReference type="Proteomes" id="UP000009139"/>
    </source>
</evidence>
<proteinExistence type="predicted"/>
<dbReference type="EMBL" id="AJ248286">
    <property type="protein sequence ID" value="CAB50088.1"/>
    <property type="molecule type" value="Genomic_DNA"/>
</dbReference>
<sequence length="67" mass="8197">MENAYELFQKLPDDLKREVIDYIEFLLEKKAKKKRGQLKLTWKGALKELRDKYSSVELQHKALEWWE</sequence>
<reference evidence="3 5" key="5">
    <citation type="journal article" date="2012" name="Curr. Microbiol.">
        <title>Re-annotation of two hyperthermophilic archaea Pyrococcus abyssi GE5 and Pyrococcus furiosus DSM 3638.</title>
        <authorList>
            <person name="Gao J."/>
            <person name="Wang J."/>
        </authorList>
    </citation>
    <scope>GENOME REANNOTATION</scope>
    <source>
        <strain evidence="3">GE5</strain>
        <strain evidence="5">GE5 / Orsay</strain>
    </source>
</reference>
<dbReference type="Pfam" id="PF10047">
    <property type="entry name" value="DUF2281"/>
    <property type="match status" value="1"/>
</dbReference>
<dbReference type="HOGENOM" id="CLU_193462_0_0_2"/>
<dbReference type="KEGG" id="pab:PAB7298"/>
<organism evidence="2 4">
    <name type="scientific">Pyrococcus abyssi (strain GE5 / Orsay)</name>
    <dbReference type="NCBI Taxonomy" id="272844"/>
    <lineage>
        <taxon>Archaea</taxon>
        <taxon>Methanobacteriati</taxon>
        <taxon>Methanobacteriota</taxon>
        <taxon>Thermococci</taxon>
        <taxon>Thermococcales</taxon>
        <taxon>Thermococcaceae</taxon>
        <taxon>Pyrococcus</taxon>
    </lineage>
</organism>
<dbReference type="STRING" id="272844.PAB7298"/>
<dbReference type="InterPro" id="IPR018739">
    <property type="entry name" value="DUF2281"/>
</dbReference>